<comment type="caution">
    <text evidence="1">The sequence shown here is derived from an EMBL/GenBank/DDBJ whole genome shotgun (WGS) entry which is preliminary data.</text>
</comment>
<sequence length="169" mass="18583">MEQVFVSIPIPYFTLRQTDGHGASVFANEGLGKTSGARTVAAFGGCVAPGSTLVHDTENGHNRLVRELGLRSERSNSKLIKRLPDSENPLAAVNRLCCLLRLFLDSHSGFDRAMLDGYLDLFWAMVNPPADKMEKAAFVLDRAMRNPKELRYRDVYEKKPSSGDGAAAL</sequence>
<dbReference type="RefSeq" id="WP_157012770.1">
    <property type="nucleotide sequence ID" value="NZ_WPOO01000013.1"/>
</dbReference>
<accession>A0A7K1T6S3</accession>
<evidence type="ECO:0000313" key="1">
    <source>
        <dbReference type="EMBL" id="MVN59231.1"/>
    </source>
</evidence>
<reference evidence="1 2" key="1">
    <citation type="submission" date="2019-11" db="EMBL/GenBank/DDBJ databases">
        <title>Whole genome shotgun sequencing (WGS) data from Adlercreutzia equolifaciens ResAG-91, Eggerthella lenta MRI-F36, MRI-F37, MRI-F40, ResAG-49, ResAG-88, ResAG-121, ResAG-145, and Gordonibacter sp. ResAG-5, ResAG-26, ResAG-43, ResAG-50, ResAG-59.</title>
        <authorList>
            <person name="Stoll D.A."/>
            <person name="Danylec N."/>
            <person name="Franz C.M.A.P."/>
            <person name="Huch M."/>
        </authorList>
    </citation>
    <scope>NUCLEOTIDE SEQUENCE [LARGE SCALE GENOMIC DNA]</scope>
    <source>
        <strain evidence="1 2">ResAG-91</strain>
    </source>
</reference>
<gene>
    <name evidence="1" type="ORF">GO707_08345</name>
</gene>
<keyword evidence="2" id="KW-1185">Reference proteome</keyword>
<name>A0A7K1T6S3_9ACTN</name>
<protein>
    <submittedName>
        <fullName evidence="1">Uncharacterized protein</fullName>
    </submittedName>
</protein>
<dbReference type="AlphaFoldDB" id="A0A7K1T6S3"/>
<evidence type="ECO:0000313" key="2">
    <source>
        <dbReference type="Proteomes" id="UP000488839"/>
    </source>
</evidence>
<dbReference type="EMBL" id="WPOO01000013">
    <property type="protein sequence ID" value="MVN59231.1"/>
    <property type="molecule type" value="Genomic_DNA"/>
</dbReference>
<proteinExistence type="predicted"/>
<dbReference type="Proteomes" id="UP000488839">
    <property type="component" value="Unassembled WGS sequence"/>
</dbReference>
<organism evidence="1 2">
    <name type="scientific">Adlercreutzia rubneri</name>
    <dbReference type="NCBI Taxonomy" id="2916441"/>
    <lineage>
        <taxon>Bacteria</taxon>
        <taxon>Bacillati</taxon>
        <taxon>Actinomycetota</taxon>
        <taxon>Coriobacteriia</taxon>
        <taxon>Eggerthellales</taxon>
        <taxon>Eggerthellaceae</taxon>
        <taxon>Adlercreutzia</taxon>
    </lineage>
</organism>